<dbReference type="PRINTS" id="PR00390">
    <property type="entry name" value="PHPHLIPASEC"/>
</dbReference>
<dbReference type="CDD" id="cd16211">
    <property type="entry name" value="EFh_PI-PLCbeta4"/>
    <property type="match status" value="1"/>
</dbReference>
<dbReference type="SUPFAM" id="SSF69989">
    <property type="entry name" value="C-terminal domain of PLC-beta"/>
    <property type="match status" value="1"/>
</dbReference>
<dbReference type="EC" id="3.1.4.11" evidence="9"/>
<dbReference type="PIRSF" id="PIRSF000956">
    <property type="entry name" value="PLC-beta"/>
    <property type="match status" value="1"/>
</dbReference>
<dbReference type="InterPro" id="IPR001192">
    <property type="entry name" value="PI-PLC_fam"/>
</dbReference>
<evidence type="ECO:0000256" key="3">
    <source>
        <dbReference type="ARBA" id="ARBA00022837"/>
    </source>
</evidence>
<dbReference type="SMART" id="SM00149">
    <property type="entry name" value="PLCYc"/>
    <property type="match status" value="1"/>
</dbReference>
<dbReference type="SUPFAM" id="SSF49562">
    <property type="entry name" value="C2 domain (Calcium/lipid-binding domain, CaLB)"/>
    <property type="match status" value="1"/>
</dbReference>
<dbReference type="InterPro" id="IPR037862">
    <property type="entry name" value="PLC-beta_PH"/>
</dbReference>
<feature type="region of interest" description="Disordered" evidence="12">
    <location>
        <begin position="1092"/>
        <end position="1112"/>
    </location>
</feature>
<dbReference type="GO" id="GO:0016042">
    <property type="term" value="P:lipid catabolic process"/>
    <property type="evidence" value="ECO:0007669"/>
    <property type="project" value="UniProtKB-KW"/>
</dbReference>
<evidence type="ECO:0000313" key="15">
    <source>
        <dbReference type="EMBL" id="KAG5265868.1"/>
    </source>
</evidence>
<sequence length="1198" mass="136434">MARAYVFNWQKPLPSFMQEGAYFDRFEEDPFVFEPQCFFKVDEFGFFLTWKSEGKEGQLLECSLINSIRSIIPKDPKTLSSLETMGRSENDLEGRTICICSGPDLINLTFTFMVAQNVNVTKQWTEGLRSLIHNFRANNVCPMTCLRKHWMRLSFLTNVNGKIPVRSITRTFASGKTEKVIFQALKDLGLPGGKNDEIDHSVFTFDKFYALTQKICPRTDIEELFKKINGGKSDYLNVDQLVCFLNESQRDPRLNEILFPFYDAKRAVQIVERYEPDDKLKRKGLMSSDGFCRYLMSDENAPVFQDRLELYQDMEHPLAHYFISSSHNTYLTGRQFGGKSSVEMYRQVLLSGCRCVELDCWDGKGEDQEPIITHGKAMCTEILFKDAIQAIKETAFVTSEYPVILSFENHCSKPQQYKLARYCEDIFGDLLLREPLEGFPLEPGCPLPSPRDLKRKILIKNRRSKPEVEQKELEDFKRNRDAGPSAKENEDEPFSDGVDEAHPELQLGMPFCSSEPSGVTQVDSGGEMTQDEVEILEAPDQENGKKVGETNVDELYIINSYHYVAATTNVHPYLSSIVNYAQAVKFLGFEVAEENNIHHNMSSFNETVCLGLLKTSAIEFVNYNKRQMSRIYPKGGRVDSSNYMPQIFWNAGCQMVALNFQTPDLAMQLNQGKFEYNGSSGYLLKPDFMQRPNRMFDPFSETPVDGVIAATCSVQLFSGQFLSDKKIGTYVEVDMYGLPTDTIRKEFRTKMVMNNGLNPVYNSEPFVFRKVILPDLAVLRIAVYDDNNKLIGQRILPLDGLQAGYRHISLRNEGNKPLSLPTVFCNIVLKTYVPDGFGAIVDALSDPKRFLSITKKRVDQMKAMGIEECDIVDVPSDSSKSDKRRKVSQVKAIVSPCESAQLCHNSSSTQLAGSATAGDTALLVHPVSVDDLKQMKTYLKLLKKQQRELSALKKKHATEQLVMQRAHSTQVDKIVTQHTKDKGTLDKQLEKAIKKAGEKNSSDLKMETDFKIQAITTEHKDKVRELVSQQSVEWSALTGSHGAEGQALRDQHVLQQCELLKALLASLQQQHRQQLQLIHDRQGKEIRVKQAKSSMESGKAISQDKSIKNKAERERRVRELNCCNTKKFLEERRRLYMKQSGETEQLQRAQREQLDELERCIEQLLRSHHSKHHCEAHKDAEEEERQQASHSDATSSQT</sequence>
<dbReference type="GO" id="GO:0048015">
    <property type="term" value="P:phosphatidylinositol-mediated signaling"/>
    <property type="evidence" value="ECO:0007669"/>
    <property type="project" value="TreeGrafter"/>
</dbReference>
<feature type="region of interest" description="Disordered" evidence="12">
    <location>
        <begin position="1168"/>
        <end position="1198"/>
    </location>
</feature>
<accession>A0AAV6FT29</accession>
<feature type="domain" description="C2" evidence="13">
    <location>
        <begin position="691"/>
        <end position="818"/>
    </location>
</feature>
<evidence type="ECO:0000256" key="11">
    <source>
        <dbReference type="PIRSR" id="PIRSR000956-2"/>
    </source>
</evidence>
<dbReference type="FunFam" id="3.20.20.190:FF:000005">
    <property type="entry name" value="1-phosphatidylinositol 4,5-bisphosphate phosphodiesterase"/>
    <property type="match status" value="1"/>
</dbReference>
<comment type="catalytic activity">
    <reaction evidence="8">
        <text>a 1,2-diacyl-sn-glycero-3-phospho-(1D-myo-inositol) + H2O = 1D-myo-inositol 1-phosphate + a 1,2-diacyl-sn-glycerol + H(+)</text>
        <dbReference type="Rhea" id="RHEA:43484"/>
        <dbReference type="ChEBI" id="CHEBI:15377"/>
        <dbReference type="ChEBI" id="CHEBI:15378"/>
        <dbReference type="ChEBI" id="CHEBI:17815"/>
        <dbReference type="ChEBI" id="CHEBI:57880"/>
        <dbReference type="ChEBI" id="CHEBI:58433"/>
    </reaction>
    <physiologicalReaction direction="left-to-right" evidence="8">
        <dbReference type="Rhea" id="RHEA:43485"/>
    </physiologicalReaction>
</comment>
<dbReference type="SMART" id="SM00239">
    <property type="entry name" value="C2"/>
    <property type="match status" value="1"/>
</dbReference>
<dbReference type="Pfam" id="PF17787">
    <property type="entry name" value="PH_14"/>
    <property type="match status" value="1"/>
</dbReference>
<feature type="compositionally biased region" description="Basic and acidic residues" evidence="12">
    <location>
        <begin position="464"/>
        <end position="481"/>
    </location>
</feature>
<dbReference type="GO" id="GO:0004435">
    <property type="term" value="F:phosphatidylinositol-4,5-bisphosphate phospholipase C activity"/>
    <property type="evidence" value="ECO:0007669"/>
    <property type="project" value="UniProtKB-UniRule"/>
</dbReference>
<dbReference type="Pfam" id="PF00168">
    <property type="entry name" value="C2"/>
    <property type="match status" value="1"/>
</dbReference>
<protein>
    <recommendedName>
        <fullName evidence="9">1-phosphatidylinositol 4,5-bisphosphate phosphodiesterase</fullName>
        <ecNumber evidence="9">3.1.4.11</ecNumber>
    </recommendedName>
</protein>
<evidence type="ECO:0000313" key="16">
    <source>
        <dbReference type="Proteomes" id="UP000823561"/>
    </source>
</evidence>
<dbReference type="InterPro" id="IPR000909">
    <property type="entry name" value="PLipase_C_PInositol-sp_X_dom"/>
</dbReference>
<dbReference type="PROSITE" id="PS50004">
    <property type="entry name" value="C2"/>
    <property type="match status" value="1"/>
</dbReference>
<dbReference type="FunFam" id="2.30.29.240:FF:000001">
    <property type="entry name" value="1-phosphatidylinositol 4,5-bisphosphate phosphodiesterase"/>
    <property type="match status" value="1"/>
</dbReference>
<dbReference type="SUPFAM" id="SSF50729">
    <property type="entry name" value="PH domain-like"/>
    <property type="match status" value="1"/>
</dbReference>
<dbReference type="InterPro" id="IPR042531">
    <property type="entry name" value="PLC-beta_C_sf"/>
</dbReference>
<dbReference type="CDD" id="cd13361">
    <property type="entry name" value="PH_PLC_beta"/>
    <property type="match status" value="1"/>
</dbReference>
<feature type="compositionally biased region" description="Acidic residues" evidence="12">
    <location>
        <begin position="489"/>
        <end position="498"/>
    </location>
</feature>
<evidence type="ECO:0000256" key="9">
    <source>
        <dbReference type="PIRNR" id="PIRNR000956"/>
    </source>
</evidence>
<dbReference type="CDD" id="cd08591">
    <property type="entry name" value="PI-PLCc_beta"/>
    <property type="match status" value="1"/>
</dbReference>
<feature type="binding site" evidence="11">
    <location>
        <position position="359"/>
    </location>
    <ligand>
        <name>Ca(2+)</name>
        <dbReference type="ChEBI" id="CHEBI:29108"/>
    </ligand>
</feature>
<dbReference type="Gene3D" id="2.60.40.150">
    <property type="entry name" value="C2 domain"/>
    <property type="match status" value="1"/>
</dbReference>
<dbReference type="FunFam" id="1.10.238.10:FF:000024">
    <property type="entry name" value="1-phosphatidylinositol 4,5-bisphosphate phosphodiesterase"/>
    <property type="match status" value="1"/>
</dbReference>
<dbReference type="Gene3D" id="3.20.20.190">
    <property type="entry name" value="Phosphatidylinositol (PI) phosphodiesterase"/>
    <property type="match status" value="1"/>
</dbReference>
<feature type="binding site" evidence="11">
    <location>
        <position position="357"/>
    </location>
    <ligand>
        <name>Ca(2+)</name>
        <dbReference type="ChEBI" id="CHEBI:29108"/>
    </ligand>
</feature>
<dbReference type="Pfam" id="PF08703">
    <property type="entry name" value="PLC-beta_C"/>
    <property type="match status" value="1"/>
</dbReference>
<dbReference type="InterPro" id="IPR014815">
    <property type="entry name" value="PLC-beta_C"/>
</dbReference>
<feature type="compositionally biased region" description="Polar residues" evidence="12">
    <location>
        <begin position="1188"/>
        <end position="1198"/>
    </location>
</feature>
<dbReference type="Pfam" id="PF00388">
    <property type="entry name" value="PI-PLC-X"/>
    <property type="match status" value="1"/>
</dbReference>
<dbReference type="PROSITE" id="PS50007">
    <property type="entry name" value="PIPLC_X_DOMAIN"/>
    <property type="match status" value="1"/>
</dbReference>
<dbReference type="PANTHER" id="PTHR10336:SF36">
    <property type="entry name" value="1-PHOSPHATIDYLINOSITOL 4,5-BISPHOSPHATE PHOSPHODIESTERASE BETA-4"/>
    <property type="match status" value="1"/>
</dbReference>
<dbReference type="FunFam" id="2.60.40.150:FF:000008">
    <property type="entry name" value="1-phosphatidylinositol 4,5-bisphosphate phosphodiesterase"/>
    <property type="match status" value="1"/>
</dbReference>
<dbReference type="AlphaFoldDB" id="A0AAV6FT29"/>
<feature type="binding site" evidence="11">
    <location>
        <position position="328"/>
    </location>
    <ligand>
        <name>Ca(2+)</name>
        <dbReference type="ChEBI" id="CHEBI:29108"/>
    </ligand>
</feature>
<evidence type="ECO:0000256" key="7">
    <source>
        <dbReference type="ARBA" id="ARBA00023674"/>
    </source>
</evidence>
<evidence type="ECO:0000256" key="6">
    <source>
        <dbReference type="ARBA" id="ARBA00023224"/>
    </source>
</evidence>
<comment type="cofactor">
    <cofactor evidence="11">
        <name>Ca(2+)</name>
        <dbReference type="ChEBI" id="CHEBI:29108"/>
    </cofactor>
    <text evidence="11">Binds 1 Ca(2+) ion per subunit.</text>
</comment>
<keyword evidence="1" id="KW-0597">Phosphoprotein</keyword>
<comment type="catalytic activity">
    <reaction evidence="7">
        <text>a 1,2-diacyl-sn-glycero-3-phospho-(1D-myo-inositol-4,5-bisphosphate) + H2O = 1D-myo-inositol 1,4,5-trisphosphate + a 1,2-diacyl-sn-glycerol + H(+)</text>
        <dbReference type="Rhea" id="RHEA:33179"/>
        <dbReference type="ChEBI" id="CHEBI:15377"/>
        <dbReference type="ChEBI" id="CHEBI:15378"/>
        <dbReference type="ChEBI" id="CHEBI:17815"/>
        <dbReference type="ChEBI" id="CHEBI:58456"/>
        <dbReference type="ChEBI" id="CHEBI:203600"/>
        <dbReference type="EC" id="3.1.4.11"/>
    </reaction>
    <physiologicalReaction direction="left-to-right" evidence="7">
        <dbReference type="Rhea" id="RHEA:33180"/>
    </physiologicalReaction>
</comment>
<evidence type="ECO:0000259" key="13">
    <source>
        <dbReference type="PROSITE" id="PS50004"/>
    </source>
</evidence>
<keyword evidence="4 9" id="KW-0442">Lipid degradation</keyword>
<feature type="binding site" evidence="11">
    <location>
        <position position="408"/>
    </location>
    <ligand>
        <name>Ca(2+)</name>
        <dbReference type="ChEBI" id="CHEBI:29108"/>
    </ligand>
</feature>
<dbReference type="Proteomes" id="UP000823561">
    <property type="component" value="Chromosome 19"/>
</dbReference>
<evidence type="ECO:0000256" key="10">
    <source>
        <dbReference type="PIRSR" id="PIRSR000956-1"/>
    </source>
</evidence>
<keyword evidence="2 9" id="KW-0378">Hydrolase</keyword>
<dbReference type="EMBL" id="JADWDJ010000019">
    <property type="protein sequence ID" value="KAG5265868.1"/>
    <property type="molecule type" value="Genomic_DNA"/>
</dbReference>
<dbReference type="InterPro" id="IPR035892">
    <property type="entry name" value="C2_domain_sf"/>
</dbReference>
<dbReference type="GO" id="GO:0046488">
    <property type="term" value="P:phosphatidylinositol metabolic process"/>
    <property type="evidence" value="ECO:0007669"/>
    <property type="project" value="TreeGrafter"/>
</dbReference>
<evidence type="ECO:0000256" key="1">
    <source>
        <dbReference type="ARBA" id="ARBA00022553"/>
    </source>
</evidence>
<dbReference type="InterPro" id="IPR016280">
    <property type="entry name" value="PLC-beta"/>
</dbReference>
<comment type="caution">
    <text evidence="15">The sequence shown here is derived from an EMBL/GenBank/DDBJ whole genome shotgun (WGS) entry which is preliminary data.</text>
</comment>
<keyword evidence="11" id="KW-0479">Metal-binding</keyword>
<evidence type="ECO:0000259" key="14">
    <source>
        <dbReference type="PROSITE" id="PS50008"/>
    </source>
</evidence>
<keyword evidence="6 9" id="KW-0807">Transducer</keyword>
<proteinExistence type="predicted"/>
<evidence type="ECO:0000256" key="5">
    <source>
        <dbReference type="ARBA" id="ARBA00023098"/>
    </source>
</evidence>
<feature type="active site" evidence="10">
    <location>
        <position position="327"/>
    </location>
</feature>
<dbReference type="Pfam" id="PF22631">
    <property type="entry name" value="PLCB1-4-like_EFh"/>
    <property type="match status" value="1"/>
</dbReference>
<dbReference type="InterPro" id="IPR017946">
    <property type="entry name" value="PLC-like_Pdiesterase_TIM-brl"/>
</dbReference>
<dbReference type="Pfam" id="PF00387">
    <property type="entry name" value="PI-PLC-Y"/>
    <property type="match status" value="1"/>
</dbReference>
<dbReference type="Gene3D" id="2.30.29.240">
    <property type="match status" value="1"/>
</dbReference>
<keyword evidence="16" id="KW-1185">Reference proteome</keyword>
<evidence type="ECO:0000256" key="8">
    <source>
        <dbReference type="ARBA" id="ARBA00023726"/>
    </source>
</evidence>
<dbReference type="InterPro" id="IPR000008">
    <property type="entry name" value="C2_dom"/>
</dbReference>
<evidence type="ECO:0000256" key="12">
    <source>
        <dbReference type="SAM" id="MobiDB-lite"/>
    </source>
</evidence>
<dbReference type="GO" id="GO:0051209">
    <property type="term" value="P:release of sequestered calcium ion into cytosol"/>
    <property type="evidence" value="ECO:0007669"/>
    <property type="project" value="TreeGrafter"/>
</dbReference>
<dbReference type="SUPFAM" id="SSF51695">
    <property type="entry name" value="PLC-like phosphodiesterases"/>
    <property type="match status" value="1"/>
</dbReference>
<keyword evidence="3 11" id="KW-0106">Calcium</keyword>
<dbReference type="PANTHER" id="PTHR10336">
    <property type="entry name" value="PHOSPHOINOSITIDE-SPECIFIC PHOSPHOLIPASE C FAMILY PROTEIN"/>
    <property type="match status" value="1"/>
</dbReference>
<dbReference type="Gene3D" id="1.10.238.10">
    <property type="entry name" value="EF-hand"/>
    <property type="match status" value="1"/>
</dbReference>
<dbReference type="Gene3D" id="1.20.1230.10">
    <property type="entry name" value="Phospholipase C beta, distal C-terminal domain"/>
    <property type="match status" value="1"/>
</dbReference>
<evidence type="ECO:0000256" key="2">
    <source>
        <dbReference type="ARBA" id="ARBA00022801"/>
    </source>
</evidence>
<dbReference type="SUPFAM" id="SSF47473">
    <property type="entry name" value="EF-hand"/>
    <property type="match status" value="1"/>
</dbReference>
<feature type="active site" evidence="10">
    <location>
        <position position="374"/>
    </location>
</feature>
<organism evidence="15 16">
    <name type="scientific">Alosa alosa</name>
    <name type="common">allis shad</name>
    <dbReference type="NCBI Taxonomy" id="278164"/>
    <lineage>
        <taxon>Eukaryota</taxon>
        <taxon>Metazoa</taxon>
        <taxon>Chordata</taxon>
        <taxon>Craniata</taxon>
        <taxon>Vertebrata</taxon>
        <taxon>Euteleostomi</taxon>
        <taxon>Actinopterygii</taxon>
        <taxon>Neopterygii</taxon>
        <taxon>Teleostei</taxon>
        <taxon>Clupei</taxon>
        <taxon>Clupeiformes</taxon>
        <taxon>Clupeoidei</taxon>
        <taxon>Clupeidae</taxon>
        <taxon>Alosa</taxon>
    </lineage>
</organism>
<dbReference type="SMART" id="SM00148">
    <property type="entry name" value="PLCXc"/>
    <property type="match status" value="1"/>
</dbReference>
<name>A0AAV6FT29_9TELE</name>
<gene>
    <name evidence="15" type="ORF">AALO_G00247230</name>
</gene>
<dbReference type="CDD" id="cd00275">
    <property type="entry name" value="C2_PLC_like"/>
    <property type="match status" value="1"/>
</dbReference>
<feature type="region of interest" description="Disordered" evidence="12">
    <location>
        <begin position="456"/>
        <end position="500"/>
    </location>
</feature>
<feature type="domain" description="PI-PLC Y-box" evidence="14">
    <location>
        <begin position="574"/>
        <end position="690"/>
    </location>
</feature>
<dbReference type="InterPro" id="IPR001711">
    <property type="entry name" value="PLipase_C_Pinositol-sp_Y"/>
</dbReference>
<dbReference type="InterPro" id="IPR011992">
    <property type="entry name" value="EF-hand-dom_pair"/>
</dbReference>
<dbReference type="PROSITE" id="PS50008">
    <property type="entry name" value="PIPLC_Y_DOMAIN"/>
    <property type="match status" value="1"/>
</dbReference>
<dbReference type="GO" id="GO:0005509">
    <property type="term" value="F:calcium ion binding"/>
    <property type="evidence" value="ECO:0007669"/>
    <property type="project" value="UniProtKB-UniRule"/>
</dbReference>
<evidence type="ECO:0000256" key="4">
    <source>
        <dbReference type="ARBA" id="ARBA00022963"/>
    </source>
</evidence>
<reference evidence="15" key="1">
    <citation type="submission" date="2020-10" db="EMBL/GenBank/DDBJ databases">
        <title>Chromosome-scale genome assembly of the Allis shad, Alosa alosa.</title>
        <authorList>
            <person name="Margot Z."/>
            <person name="Christophe K."/>
            <person name="Cabau C."/>
            <person name="Louis A."/>
            <person name="Berthelot C."/>
            <person name="Parey E."/>
            <person name="Roest Crollius H."/>
            <person name="Montfort J."/>
            <person name="Robinson-Rechavi M."/>
            <person name="Bucao C."/>
            <person name="Bouchez O."/>
            <person name="Gislard M."/>
            <person name="Lluch J."/>
            <person name="Milhes M."/>
            <person name="Lampietro C."/>
            <person name="Lopez Roques C."/>
            <person name="Donnadieu C."/>
            <person name="Braasch I."/>
            <person name="Desvignes T."/>
            <person name="Postlethwait J."/>
            <person name="Bobe J."/>
            <person name="Guiguen Y."/>
        </authorList>
    </citation>
    <scope>NUCLEOTIDE SEQUENCE</scope>
    <source>
        <strain evidence="15">M-15738</strain>
        <tissue evidence="15">Blood</tissue>
    </source>
</reference>
<keyword evidence="5 9" id="KW-0443">Lipid metabolism</keyword>
<dbReference type="InterPro" id="IPR053945">
    <property type="entry name" value="PLCB1-4-like_EFh"/>
</dbReference>